<dbReference type="GO" id="GO:0005829">
    <property type="term" value="C:cytosol"/>
    <property type="evidence" value="ECO:0007669"/>
    <property type="project" value="TreeGrafter"/>
</dbReference>
<evidence type="ECO:0000256" key="1">
    <source>
        <dbReference type="ARBA" id="ARBA00022490"/>
    </source>
</evidence>
<dbReference type="PANTHER" id="PTHR33867:SF1">
    <property type="entry name" value="RIBOSOME MATURATION FACTOR RIMP"/>
    <property type="match status" value="1"/>
</dbReference>
<organism evidence="6 7">
    <name type="scientific">Spirosoma sordidisoli</name>
    <dbReference type="NCBI Taxonomy" id="2502893"/>
    <lineage>
        <taxon>Bacteria</taxon>
        <taxon>Pseudomonadati</taxon>
        <taxon>Bacteroidota</taxon>
        <taxon>Cytophagia</taxon>
        <taxon>Cytophagales</taxon>
        <taxon>Cytophagaceae</taxon>
        <taxon>Spirosoma</taxon>
    </lineage>
</organism>
<proteinExistence type="inferred from homology"/>
<keyword evidence="7" id="KW-1185">Reference proteome</keyword>
<evidence type="ECO:0000259" key="4">
    <source>
        <dbReference type="Pfam" id="PF02576"/>
    </source>
</evidence>
<reference evidence="6 7" key="1">
    <citation type="submission" date="2019-01" db="EMBL/GenBank/DDBJ databases">
        <title>Spirosoma flava sp. nov., a propanil-degrading bacterium isolated from herbicide-contaminated soil.</title>
        <authorList>
            <person name="Zhang L."/>
            <person name="Jiang J.-D."/>
        </authorList>
    </citation>
    <scope>NUCLEOTIDE SEQUENCE [LARGE SCALE GENOMIC DNA]</scope>
    <source>
        <strain evidence="6 7">TY50</strain>
    </source>
</reference>
<sequence>MDDKTRLTELLQPYLNNGQFYLVDLQVVGRQGGRIKVTILLDSDEGITIDQCADISRRLGGEMDEANFFGDSPFTLEVSSPGVDFPLAFSRQYVRNIGRQLAVVLTDGSLHRGKLEAADEQQIVLNIVPEKRSKTKQKKDAEAGIVVLSGPTSLPYDQIKKATVEISFN</sequence>
<dbReference type="Gene3D" id="3.30.300.70">
    <property type="entry name" value="RimP-like superfamily, N-terminal"/>
    <property type="match status" value="1"/>
</dbReference>
<dbReference type="SUPFAM" id="SSF75420">
    <property type="entry name" value="YhbC-like, N-terminal domain"/>
    <property type="match status" value="1"/>
</dbReference>
<evidence type="ECO:0000313" key="6">
    <source>
        <dbReference type="EMBL" id="RYC68055.1"/>
    </source>
</evidence>
<keyword evidence="1 3" id="KW-0963">Cytoplasm</keyword>
<protein>
    <recommendedName>
        <fullName evidence="3">Ribosome maturation factor RimP</fullName>
    </recommendedName>
</protein>
<evidence type="ECO:0000256" key="3">
    <source>
        <dbReference type="HAMAP-Rule" id="MF_01077"/>
    </source>
</evidence>
<dbReference type="InterPro" id="IPR028989">
    <property type="entry name" value="RimP_N"/>
</dbReference>
<dbReference type="InterPro" id="IPR003728">
    <property type="entry name" value="Ribosome_maturation_RimP"/>
</dbReference>
<keyword evidence="2 3" id="KW-0690">Ribosome biogenesis</keyword>
<dbReference type="RefSeq" id="WP_129603941.1">
    <property type="nucleotide sequence ID" value="NZ_SBLB01000006.1"/>
</dbReference>
<dbReference type="Proteomes" id="UP000290407">
    <property type="component" value="Unassembled WGS sequence"/>
</dbReference>
<feature type="domain" description="Ribosome maturation factor RimP C-terminal" evidence="5">
    <location>
        <begin position="91"/>
        <end position="168"/>
    </location>
</feature>
<evidence type="ECO:0000313" key="7">
    <source>
        <dbReference type="Proteomes" id="UP000290407"/>
    </source>
</evidence>
<dbReference type="Pfam" id="PF02576">
    <property type="entry name" value="RimP_N"/>
    <property type="match status" value="1"/>
</dbReference>
<evidence type="ECO:0000256" key="2">
    <source>
        <dbReference type="ARBA" id="ARBA00022517"/>
    </source>
</evidence>
<dbReference type="GO" id="GO:0000028">
    <property type="term" value="P:ribosomal small subunit assembly"/>
    <property type="evidence" value="ECO:0007669"/>
    <property type="project" value="TreeGrafter"/>
</dbReference>
<comment type="similarity">
    <text evidence="3">Belongs to the RimP family.</text>
</comment>
<feature type="domain" description="Ribosome maturation factor RimP N-terminal" evidence="4">
    <location>
        <begin position="11"/>
        <end position="84"/>
    </location>
</feature>
<evidence type="ECO:0000259" key="5">
    <source>
        <dbReference type="Pfam" id="PF17384"/>
    </source>
</evidence>
<dbReference type="PANTHER" id="PTHR33867">
    <property type="entry name" value="RIBOSOME MATURATION FACTOR RIMP"/>
    <property type="match status" value="1"/>
</dbReference>
<dbReference type="EMBL" id="SBLB01000006">
    <property type="protein sequence ID" value="RYC68055.1"/>
    <property type="molecule type" value="Genomic_DNA"/>
</dbReference>
<dbReference type="GO" id="GO:0006412">
    <property type="term" value="P:translation"/>
    <property type="evidence" value="ECO:0007669"/>
    <property type="project" value="TreeGrafter"/>
</dbReference>
<dbReference type="InterPro" id="IPR028998">
    <property type="entry name" value="RimP_C"/>
</dbReference>
<dbReference type="Pfam" id="PF17384">
    <property type="entry name" value="DUF150_C"/>
    <property type="match status" value="1"/>
</dbReference>
<dbReference type="InterPro" id="IPR035956">
    <property type="entry name" value="RimP_N_sf"/>
</dbReference>
<comment type="function">
    <text evidence="3">Required for maturation of 30S ribosomal subunits.</text>
</comment>
<dbReference type="HAMAP" id="MF_01077">
    <property type="entry name" value="RimP"/>
    <property type="match status" value="1"/>
</dbReference>
<gene>
    <name evidence="3" type="primary">rimP</name>
    <name evidence="6" type="ORF">EQG79_21610</name>
</gene>
<accession>A0A4Q2UKM9</accession>
<comment type="caution">
    <text evidence="6">The sequence shown here is derived from an EMBL/GenBank/DDBJ whole genome shotgun (WGS) entry which is preliminary data.</text>
</comment>
<name>A0A4Q2UKM9_9BACT</name>
<dbReference type="AlphaFoldDB" id="A0A4Q2UKM9"/>
<comment type="subcellular location">
    <subcellularLocation>
        <location evidence="3">Cytoplasm</location>
    </subcellularLocation>
</comment>